<keyword evidence="2" id="KW-1185">Reference proteome</keyword>
<sequence length="855" mass="90273">MESKERYYGGREMKKWLAILMAVAFASVSQGQNVIDSWDFDVLDGAIDTAGSYSDLGVGGKTWGASDVASIVSSNAVLEGLGNQEPSPYVNFFRSVTPSVRAGETSGKYQLSVDIVSANFANTSVSNQSATFGIGIRKTGGGGGDDQLMRFMYQGQLNVTNVNSSGVTNIIADADQIQITVDSKDITLGIVDFSIPGSSVSNLNFRQVYDLNAGTYEAYYTLGAASEVLLHSGAIKDGWDLGALRINSQQYNGGQIWEPGDLFKFDNIEFTQLVAPATTLYEGNLSIVDSQTGTFNKLLTNLTYKTFADAQVGDVVVVLTASNKGGEPDATDSTGVITFGGTASLTETNLKNRVAIGGAPSANWCATVTAAGSVDVNLSHVSDGYLSIGTYLVRSDSDEIEVVAMAANSATDPAAVTNLYDFGGMVDGQGLFFEATSGNDAAGWVASNTGTILDVGPGSRQIARGTFSEVSAITNIWTTATAGKRSGVAGIVLAGLGTSPTVTVDEWDMNSNGQYQRSNNDLVLPGTDTNAHQFAQTTDDGTFIYATTNVAPANGFSDKTTLSQPVVLTNAVAKMTLKFSEIDWSSATNLVSNFGIRLYDDSEANYVGLKIADQGATSDAIRISAEGNAAFTAHGRLSSVNAVTGDFFVTIELDYANSEIRLLSSGEWFPGGVAVQTNSFDFAALGITELTKIQTRSANWSTGDYIVLDNLEINYTPLDTPEPPDTPDSFYSEWLAENGYTSDTGLLEDANGNGVNNLTEYAIGGAANLPVESVDGAYLVYVHVQWDDAEASARGLSYAVLADDNLVFGDGFSTNDVEFVGSVDGVPEAGHMTVTNQVPTDIGARFMKLDITFTP</sequence>
<reference evidence="1 2" key="1">
    <citation type="submission" date="2019-04" db="EMBL/GenBank/DDBJ databases">
        <authorList>
            <person name="Van Vliet M D."/>
        </authorList>
    </citation>
    <scope>NUCLEOTIDE SEQUENCE [LARGE SCALE GENOMIC DNA]</scope>
    <source>
        <strain evidence="1 2">F21</strain>
    </source>
</reference>
<evidence type="ECO:0000313" key="1">
    <source>
        <dbReference type="EMBL" id="VGO19249.1"/>
    </source>
</evidence>
<proteinExistence type="predicted"/>
<protein>
    <submittedName>
        <fullName evidence="1">Uncharacterized protein</fullName>
    </submittedName>
</protein>
<gene>
    <name evidence="1" type="ORF">SCARR_01306</name>
</gene>
<organism evidence="1 2">
    <name type="scientific">Pontiella sulfatireligans</name>
    <dbReference type="NCBI Taxonomy" id="2750658"/>
    <lineage>
        <taxon>Bacteria</taxon>
        <taxon>Pseudomonadati</taxon>
        <taxon>Kiritimatiellota</taxon>
        <taxon>Kiritimatiellia</taxon>
        <taxon>Kiritimatiellales</taxon>
        <taxon>Pontiellaceae</taxon>
        <taxon>Pontiella</taxon>
    </lineage>
</organism>
<name>A0A6C2UH39_9BACT</name>
<dbReference type="Proteomes" id="UP000346198">
    <property type="component" value="Unassembled WGS sequence"/>
</dbReference>
<evidence type="ECO:0000313" key="2">
    <source>
        <dbReference type="Proteomes" id="UP000346198"/>
    </source>
</evidence>
<accession>A0A6C2UH39</accession>
<dbReference type="EMBL" id="CAAHFH010000001">
    <property type="protein sequence ID" value="VGO19249.1"/>
    <property type="molecule type" value="Genomic_DNA"/>
</dbReference>
<dbReference type="AlphaFoldDB" id="A0A6C2UH39"/>